<accession>A0A7W6F6G0</accession>
<gene>
    <name evidence="1" type="ORF">GGR33_001872</name>
</gene>
<dbReference type="InterPro" id="IPR008312">
    <property type="entry name" value="T6SS_TssB1"/>
</dbReference>
<comment type="caution">
    <text evidence="1">The sequence shown here is derived from an EMBL/GenBank/DDBJ whole genome shotgun (WGS) entry which is preliminary data.</text>
</comment>
<dbReference type="Proteomes" id="UP000517759">
    <property type="component" value="Unassembled WGS sequence"/>
</dbReference>
<dbReference type="EMBL" id="JACIDN010000003">
    <property type="protein sequence ID" value="MBB3902377.1"/>
    <property type="molecule type" value="Genomic_DNA"/>
</dbReference>
<dbReference type="PANTHER" id="PTHR35850">
    <property type="entry name" value="CYTOPLASMIC PROTEIN-RELATED"/>
    <property type="match status" value="1"/>
</dbReference>
<protein>
    <submittedName>
        <fullName evidence="1">Type VI secretion system protein ImpB</fullName>
    </submittedName>
</protein>
<dbReference type="PANTHER" id="PTHR35850:SF1">
    <property type="entry name" value="TYPE VI SECRETION SYSTEM SHEATH PROTEIN TSSB1"/>
    <property type="match status" value="1"/>
</dbReference>
<dbReference type="Pfam" id="PF05591">
    <property type="entry name" value="T6SS_VipA"/>
    <property type="match status" value="1"/>
</dbReference>
<sequence length="246" mass="27370">MPIPVTPTWRREPGLACIWTQLGSCVGRQNLLDCFWNSARTFSSLEQGLARPSIGFVPFLRAAITGNILMSDSSHKFIKRNRPPRVHITYEDPYDAERKIELPFVMGVMSDLSGNASSVEKPDVAERKFVDIDMDNFDQRMAAIDPGVRFNVDDRLSESGSKMSVELHFKTMNDFGPAAVARQVPSLNKLLEAREQLANLLRYMDGKVAASDQIKALLKDPALMQALKDRLAAPEQQPEAPTPPAS</sequence>
<dbReference type="AlphaFoldDB" id="A0A7W6F6G0"/>
<dbReference type="NCBIfam" id="TIGR03358">
    <property type="entry name" value="VI_chp_5"/>
    <property type="match status" value="1"/>
</dbReference>
<proteinExistence type="predicted"/>
<evidence type="ECO:0000313" key="1">
    <source>
        <dbReference type="EMBL" id="MBB3902377.1"/>
    </source>
</evidence>
<organism evidence="1 2">
    <name type="scientific">Methylobacterium brachythecii</name>
    <dbReference type="NCBI Taxonomy" id="1176177"/>
    <lineage>
        <taxon>Bacteria</taxon>
        <taxon>Pseudomonadati</taxon>
        <taxon>Pseudomonadota</taxon>
        <taxon>Alphaproteobacteria</taxon>
        <taxon>Hyphomicrobiales</taxon>
        <taxon>Methylobacteriaceae</taxon>
        <taxon>Methylobacterium</taxon>
    </lineage>
</organism>
<name>A0A7W6F6G0_9HYPH</name>
<reference evidence="1 2" key="1">
    <citation type="submission" date="2020-08" db="EMBL/GenBank/DDBJ databases">
        <title>Genomic Encyclopedia of Type Strains, Phase IV (KMG-IV): sequencing the most valuable type-strain genomes for metagenomic binning, comparative biology and taxonomic classification.</title>
        <authorList>
            <person name="Goeker M."/>
        </authorList>
    </citation>
    <scope>NUCLEOTIDE SEQUENCE [LARGE SCALE GENOMIC DNA]</scope>
    <source>
        <strain evidence="1 2">DSM 24105</strain>
    </source>
</reference>
<evidence type="ECO:0000313" key="2">
    <source>
        <dbReference type="Proteomes" id="UP000517759"/>
    </source>
</evidence>